<feature type="compositionally biased region" description="Basic residues" evidence="1">
    <location>
        <begin position="731"/>
        <end position="741"/>
    </location>
</feature>
<feature type="compositionally biased region" description="Basic and acidic residues" evidence="1">
    <location>
        <begin position="779"/>
        <end position="791"/>
    </location>
</feature>
<dbReference type="SUPFAM" id="SSF48371">
    <property type="entry name" value="ARM repeat"/>
    <property type="match status" value="1"/>
</dbReference>
<accession>A0AAW0TQ20</accession>
<proteinExistence type="predicted"/>
<organism evidence="2 3">
    <name type="scientific">Scylla paramamosain</name>
    <name type="common">Mud crab</name>
    <dbReference type="NCBI Taxonomy" id="85552"/>
    <lineage>
        <taxon>Eukaryota</taxon>
        <taxon>Metazoa</taxon>
        <taxon>Ecdysozoa</taxon>
        <taxon>Arthropoda</taxon>
        <taxon>Crustacea</taxon>
        <taxon>Multicrustacea</taxon>
        <taxon>Malacostraca</taxon>
        <taxon>Eumalacostraca</taxon>
        <taxon>Eucarida</taxon>
        <taxon>Decapoda</taxon>
        <taxon>Pleocyemata</taxon>
        <taxon>Brachyura</taxon>
        <taxon>Eubrachyura</taxon>
        <taxon>Portunoidea</taxon>
        <taxon>Portunidae</taxon>
        <taxon>Portuninae</taxon>
        <taxon>Scylla</taxon>
    </lineage>
</organism>
<dbReference type="AlphaFoldDB" id="A0AAW0TQ20"/>
<dbReference type="InterPro" id="IPR016024">
    <property type="entry name" value="ARM-type_fold"/>
</dbReference>
<dbReference type="GO" id="GO:0006364">
    <property type="term" value="P:rRNA processing"/>
    <property type="evidence" value="ECO:0007669"/>
    <property type="project" value="TreeGrafter"/>
</dbReference>
<dbReference type="EMBL" id="JARAKH010000026">
    <property type="protein sequence ID" value="KAK8389869.1"/>
    <property type="molecule type" value="Genomic_DNA"/>
</dbReference>
<evidence type="ECO:0008006" key="4">
    <source>
        <dbReference type="Google" id="ProtNLM"/>
    </source>
</evidence>
<dbReference type="PANTHER" id="PTHR34105:SF1">
    <property type="entry name" value="PROLINE-, GLUTAMIC ACID- AND LEUCINE-RICH PROTEIN 1"/>
    <property type="match status" value="1"/>
</dbReference>
<reference evidence="2 3" key="1">
    <citation type="submission" date="2023-03" db="EMBL/GenBank/DDBJ databases">
        <title>High-quality genome of Scylla paramamosain provides insights in environmental adaptation.</title>
        <authorList>
            <person name="Zhang L."/>
        </authorList>
    </citation>
    <scope>NUCLEOTIDE SEQUENCE [LARGE SCALE GENOMIC DNA]</scope>
    <source>
        <strain evidence="2">LZ_2023a</strain>
        <tissue evidence="2">Muscle</tissue>
    </source>
</reference>
<evidence type="ECO:0000313" key="2">
    <source>
        <dbReference type="EMBL" id="KAK8389869.1"/>
    </source>
</evidence>
<gene>
    <name evidence="2" type="ORF">O3P69_012803</name>
</gene>
<comment type="caution">
    <text evidence="2">The sequence shown here is derived from an EMBL/GenBank/DDBJ whole genome shotgun (WGS) entry which is preliminary data.</text>
</comment>
<dbReference type="GO" id="GO:0005634">
    <property type="term" value="C:nucleus"/>
    <property type="evidence" value="ECO:0007669"/>
    <property type="project" value="TreeGrafter"/>
</dbReference>
<feature type="compositionally biased region" description="Basic and acidic residues" evidence="1">
    <location>
        <begin position="742"/>
        <end position="759"/>
    </location>
</feature>
<feature type="compositionally biased region" description="Acidic residues" evidence="1">
    <location>
        <begin position="658"/>
        <end position="675"/>
    </location>
</feature>
<dbReference type="Proteomes" id="UP001487740">
    <property type="component" value="Unassembled WGS sequence"/>
</dbReference>
<dbReference type="PANTHER" id="PTHR34105">
    <property type="entry name" value="PROLINE-, GLUTAMIC ACID- AND LEUCINE-RICH PROTEIN 1"/>
    <property type="match status" value="1"/>
</dbReference>
<evidence type="ECO:0000313" key="3">
    <source>
        <dbReference type="Proteomes" id="UP001487740"/>
    </source>
</evidence>
<feature type="compositionally biased region" description="Basic and acidic residues" evidence="1">
    <location>
        <begin position="622"/>
        <end position="632"/>
    </location>
</feature>
<protein>
    <recommendedName>
        <fullName evidence="4">Pre-rRNA-processing protein RIX1 N-terminal domain-containing protein</fullName>
    </recommendedName>
</protein>
<sequence length="808" mass="90223">MDVYQNIWTNCDKTQLERHSQLISECVISQGLFQNEDDRLLKIHVREINCLLNNAKTRERGLRLLLDVVPQCAQQVLAEQCERWFKFCSDAITASRKTKNLTQACQVLTALLRDLPSLPELQRCVSSKSSAILVLELSLAMKDPAPLECLYEYIRAAPGQCLQHKKVLEERMLLHLDNAIAPSGMGNMTQLAGRVFAALPLPGIGGGNVAQARADARGRQLALLLALAHSLMDTLLDGVMEKESHPHPREHSSLNLRPLEDITTDPVSSRLSVIARLSNTLTFVAEMITDTANASITFTADHLLGVAFRLLQVELGVLGRYKSQEHKLLAFFLPSLHHQALLLLRDVITSLGEGTDCYFNALGDLLTSVLQASEARVKGRPVWCSGGQQTKVVGYAVLAELLKASRGRHTPPAALVTLVLRDVSPREEQVKLQRQGKGLASLSVTKAAGKKKGYTVTAGSASANAGPVPRPDRFSRLARVALVVAEMLFAHAAHSMVLKDHQRLQEGVLAVAEVVTGTAHPPSIYSDPGTRVQLFLTLTSLSAAPHPRSPPPFTLLSHLFQTGLSDCDSQVVSACQTALWSLSLIVANPRVELASRVSQQHNQLLRSHEEEEEEETGNTEQQEEKENEKEGDEKEEEEEEEEEPMIEDKISHTHEEEKKEEEETEKDEEEKEEEEGNNKKEDKNEDEIWCIEEEKKNKNNIEKEEKVEEENQKEDNRKKQEDQEEKEERSRRSRSRSMTRKKSQEIQRRTSKEGAEGGRGRTRNKRNGGNNDSPAKRVKGNDDKGSSKEDDGSSEFLTVEEMLKDFVE</sequence>
<feature type="compositionally biased region" description="Acidic residues" evidence="1">
    <location>
        <begin position="610"/>
        <end position="621"/>
    </location>
</feature>
<feature type="compositionally biased region" description="Basic and acidic residues" evidence="1">
    <location>
        <begin position="692"/>
        <end position="730"/>
    </location>
</feature>
<keyword evidence="3" id="KW-1185">Reference proteome</keyword>
<feature type="compositionally biased region" description="Acidic residues" evidence="1">
    <location>
        <begin position="633"/>
        <end position="645"/>
    </location>
</feature>
<feature type="region of interest" description="Disordered" evidence="1">
    <location>
        <begin position="602"/>
        <end position="808"/>
    </location>
</feature>
<feature type="compositionally biased region" description="Basic and acidic residues" evidence="1">
    <location>
        <begin position="646"/>
        <end position="657"/>
    </location>
</feature>
<evidence type="ECO:0000256" key="1">
    <source>
        <dbReference type="SAM" id="MobiDB-lite"/>
    </source>
</evidence>
<name>A0AAW0TQ20_SCYPA</name>